<feature type="domain" description="3'-5' exonuclease" evidence="3">
    <location>
        <begin position="35"/>
        <end position="145"/>
    </location>
</feature>
<dbReference type="GO" id="GO:0006139">
    <property type="term" value="P:nucleobase-containing compound metabolic process"/>
    <property type="evidence" value="ECO:0007669"/>
    <property type="project" value="InterPro"/>
</dbReference>
<dbReference type="Gene3D" id="3.30.420.10">
    <property type="entry name" value="Ribonuclease H-like superfamily/Ribonuclease H"/>
    <property type="match status" value="1"/>
</dbReference>
<reference evidence="4 5" key="1">
    <citation type="submission" date="2013-09" db="EMBL/GenBank/DDBJ databases">
        <title>Corchorus capsularis genome sequencing.</title>
        <authorList>
            <person name="Alam M."/>
            <person name="Haque M.S."/>
            <person name="Islam M.S."/>
            <person name="Emdad E.M."/>
            <person name="Islam M.M."/>
            <person name="Ahmed B."/>
            <person name="Halim A."/>
            <person name="Hossen Q.M.M."/>
            <person name="Hossain M.Z."/>
            <person name="Ahmed R."/>
            <person name="Khan M.M."/>
            <person name="Islam R."/>
            <person name="Rashid M.M."/>
            <person name="Khan S.A."/>
            <person name="Rahman M.S."/>
            <person name="Alam M."/>
        </authorList>
    </citation>
    <scope>NUCLEOTIDE SEQUENCE [LARGE SCALE GENOMIC DNA]</scope>
    <source>
        <strain evidence="5">cv. CVL-1</strain>
        <tissue evidence="4">Whole seedling</tissue>
    </source>
</reference>
<gene>
    <name evidence="4" type="ORF">CCACVL1_10768</name>
</gene>
<dbReference type="GO" id="GO:0005737">
    <property type="term" value="C:cytoplasm"/>
    <property type="evidence" value="ECO:0007669"/>
    <property type="project" value="TreeGrafter"/>
</dbReference>
<dbReference type="InterPro" id="IPR002562">
    <property type="entry name" value="3'-5'_exonuclease_dom"/>
</dbReference>
<name>A0A1R3IPP3_COCAP</name>
<dbReference type="AlphaFoldDB" id="A0A1R3IPP3"/>
<dbReference type="InterPro" id="IPR051132">
    <property type="entry name" value="3-5_Exonuclease_domain"/>
</dbReference>
<evidence type="ECO:0000256" key="1">
    <source>
        <dbReference type="ARBA" id="ARBA00022722"/>
    </source>
</evidence>
<dbReference type="PANTHER" id="PTHR13620:SF102">
    <property type="entry name" value="PROTEIN RISC-INTERACTING CLEARING 3'-5' EXORIBONUCLEASE 2"/>
    <property type="match status" value="1"/>
</dbReference>
<dbReference type="STRING" id="210143.A0A1R3IPP3"/>
<protein>
    <recommendedName>
        <fullName evidence="3">3'-5' exonuclease domain-containing protein</fullName>
    </recommendedName>
</protein>
<dbReference type="PANTHER" id="PTHR13620">
    <property type="entry name" value="3-5 EXONUCLEASE"/>
    <property type="match status" value="1"/>
</dbReference>
<comment type="caution">
    <text evidence="4">The sequence shown here is derived from an EMBL/GenBank/DDBJ whole genome shotgun (WGS) entry which is preliminary data.</text>
</comment>
<evidence type="ECO:0000259" key="3">
    <source>
        <dbReference type="Pfam" id="PF01612"/>
    </source>
</evidence>
<dbReference type="Pfam" id="PF01612">
    <property type="entry name" value="DNA_pol_A_exo1"/>
    <property type="match status" value="1"/>
</dbReference>
<evidence type="ECO:0000256" key="2">
    <source>
        <dbReference type="ARBA" id="ARBA00022801"/>
    </source>
</evidence>
<organism evidence="4 5">
    <name type="scientific">Corchorus capsularis</name>
    <name type="common">Jute</name>
    <dbReference type="NCBI Taxonomy" id="210143"/>
    <lineage>
        <taxon>Eukaryota</taxon>
        <taxon>Viridiplantae</taxon>
        <taxon>Streptophyta</taxon>
        <taxon>Embryophyta</taxon>
        <taxon>Tracheophyta</taxon>
        <taxon>Spermatophyta</taxon>
        <taxon>Magnoliopsida</taxon>
        <taxon>eudicotyledons</taxon>
        <taxon>Gunneridae</taxon>
        <taxon>Pentapetalae</taxon>
        <taxon>rosids</taxon>
        <taxon>malvids</taxon>
        <taxon>Malvales</taxon>
        <taxon>Malvaceae</taxon>
        <taxon>Grewioideae</taxon>
        <taxon>Apeibeae</taxon>
        <taxon>Corchorus</taxon>
    </lineage>
</organism>
<dbReference type="Gramene" id="OMO84559">
    <property type="protein sequence ID" value="OMO84559"/>
    <property type="gene ID" value="CCACVL1_10768"/>
</dbReference>
<dbReference type="InterPro" id="IPR036397">
    <property type="entry name" value="RNaseH_sf"/>
</dbReference>
<dbReference type="GO" id="GO:0005634">
    <property type="term" value="C:nucleus"/>
    <property type="evidence" value="ECO:0007669"/>
    <property type="project" value="TreeGrafter"/>
</dbReference>
<keyword evidence="5" id="KW-1185">Reference proteome</keyword>
<dbReference type="EMBL" id="AWWV01009718">
    <property type="protein sequence ID" value="OMO84559.1"/>
    <property type="molecule type" value="Genomic_DNA"/>
</dbReference>
<proteinExistence type="predicted"/>
<dbReference type="SUPFAM" id="SSF53098">
    <property type="entry name" value="Ribonuclease H-like"/>
    <property type="match status" value="1"/>
</dbReference>
<dbReference type="OMA" id="RIECATI"/>
<sequence length="148" mass="16823">MLDHHEDMVVLAFCTHIGCAMTKISRFYGSSSNFFLKLFFDNKDITFVGVHIKDDIKRLEKCFGLQIRNAVDITELAADVLHQPRLRAFGVRKLASKVLLVSFQARSSSMDQDDCTRNRNMQIIEDRIECATIDAYAAYKTGKKLLGV</sequence>
<dbReference type="InterPro" id="IPR012337">
    <property type="entry name" value="RNaseH-like_sf"/>
</dbReference>
<dbReference type="Proteomes" id="UP000188268">
    <property type="component" value="Unassembled WGS sequence"/>
</dbReference>
<dbReference type="GO" id="GO:0008408">
    <property type="term" value="F:3'-5' exonuclease activity"/>
    <property type="evidence" value="ECO:0007669"/>
    <property type="project" value="InterPro"/>
</dbReference>
<evidence type="ECO:0000313" key="5">
    <source>
        <dbReference type="Proteomes" id="UP000188268"/>
    </source>
</evidence>
<keyword evidence="2" id="KW-0378">Hydrolase</keyword>
<dbReference type="OrthoDB" id="446462at2759"/>
<keyword evidence="1" id="KW-0540">Nuclease</keyword>
<dbReference type="GO" id="GO:0003676">
    <property type="term" value="F:nucleic acid binding"/>
    <property type="evidence" value="ECO:0007669"/>
    <property type="project" value="InterPro"/>
</dbReference>
<accession>A0A1R3IPP3</accession>
<evidence type="ECO:0000313" key="4">
    <source>
        <dbReference type="EMBL" id="OMO84559.1"/>
    </source>
</evidence>